<proteinExistence type="predicted"/>
<keyword evidence="3" id="KW-1185">Reference proteome</keyword>
<feature type="region of interest" description="Disordered" evidence="1">
    <location>
        <begin position="2125"/>
        <end position="2158"/>
    </location>
</feature>
<gene>
    <name evidence="2" type="ORF">BCR42DRAFT_474175</name>
</gene>
<feature type="region of interest" description="Disordered" evidence="1">
    <location>
        <begin position="453"/>
        <end position="526"/>
    </location>
</feature>
<feature type="compositionally biased region" description="Basic and acidic residues" evidence="1">
    <location>
        <begin position="1330"/>
        <end position="1348"/>
    </location>
</feature>
<feature type="region of interest" description="Disordered" evidence="1">
    <location>
        <begin position="2953"/>
        <end position="3039"/>
    </location>
</feature>
<feature type="compositionally biased region" description="Basic and acidic residues" evidence="1">
    <location>
        <begin position="2125"/>
        <end position="2139"/>
    </location>
</feature>
<comment type="caution">
    <text evidence="2">The sequence shown here is derived from an EMBL/GenBank/DDBJ whole genome shotgun (WGS) entry which is preliminary data.</text>
</comment>
<feature type="region of interest" description="Disordered" evidence="1">
    <location>
        <begin position="3306"/>
        <end position="3370"/>
    </location>
</feature>
<feature type="region of interest" description="Disordered" evidence="1">
    <location>
        <begin position="1569"/>
        <end position="1601"/>
    </location>
</feature>
<feature type="region of interest" description="Disordered" evidence="1">
    <location>
        <begin position="1074"/>
        <end position="1106"/>
    </location>
</feature>
<reference evidence="2 3" key="1">
    <citation type="submission" date="2016-07" db="EMBL/GenBank/DDBJ databases">
        <title>Pervasive Adenine N6-methylation of Active Genes in Fungi.</title>
        <authorList>
            <consortium name="DOE Joint Genome Institute"/>
            <person name="Mondo S.J."/>
            <person name="Dannebaum R.O."/>
            <person name="Kuo R.C."/>
            <person name="Labutti K."/>
            <person name="Haridas S."/>
            <person name="Kuo A."/>
            <person name="Salamov A."/>
            <person name="Ahrendt S.R."/>
            <person name="Lipzen A."/>
            <person name="Sullivan W."/>
            <person name="Andreopoulos W.B."/>
            <person name="Clum A."/>
            <person name="Lindquist E."/>
            <person name="Daum C."/>
            <person name="Ramamoorthy G.K."/>
            <person name="Gryganskyi A."/>
            <person name="Culley D."/>
            <person name="Magnuson J.K."/>
            <person name="James T.Y."/>
            <person name="O'Malley M.A."/>
            <person name="Stajich J.E."/>
            <person name="Spatafora J.W."/>
            <person name="Visel A."/>
            <person name="Grigoriev I.V."/>
        </authorList>
    </citation>
    <scope>NUCLEOTIDE SEQUENCE [LARGE SCALE GENOMIC DNA]</scope>
    <source>
        <strain evidence="2 3">NRRL 1336</strain>
    </source>
</reference>
<dbReference type="PANTHER" id="PTHR14918:SF3">
    <property type="entry name" value="KICSTOR COMPLEX PROTEIN SZT2"/>
    <property type="match status" value="1"/>
</dbReference>
<feature type="compositionally biased region" description="Basic and acidic residues" evidence="1">
    <location>
        <begin position="2995"/>
        <end position="3004"/>
    </location>
</feature>
<feature type="region of interest" description="Disordered" evidence="1">
    <location>
        <begin position="676"/>
        <end position="723"/>
    </location>
</feature>
<sequence length="3866" mass="439164">MSEEDQENKQQPDSSRHSAFLQLPGQTQDEQPNEPDYTSTEVVEAKTAVILLDSATVFKKNEYIHWRLTSMFKPMAIGDKTESMKVLYLSHQRKHNWLSEYKDDDSNSIMMSAPSAPLSSTLFKQPLMEASTKKKRRYLYVVTPRTNVITLTKVCRLVYMMDMSSSLATVGNTKSQILLFEVFNTLRNSLEGIVHPFCIQISSNERIMIRPVLLLTIVADCSQFASNVNVIPTLMNHPTMRVFMQNVQITLENVDQVVVDLYSAFMLFQKDITVHRKQMKRKRSSMGYDLDVDEGPAPSYDRSVFDATSLPASVGVDNGPYAKDMSSKTKKLKRKPKSIKSSSAVWGMGKTGANLTRMLHAGAFALTLLPQQGRSQLILISDGALKSHIHDNTVARQLAEQDIACHIIQIGFNQSFIPGRNFGFLPDVDTLKFLAQATGGTFLYSDECVRLNRPDHDPPAGGEHEKDDEKNSNGTRSLFIQSSIMKKQENSTMDEEMENLASSGEEHHGRRRQPLGESNTTKKRISRSSSTLENDWWWNLDPNIYHRHFVLRESNLEKIRTLTPFHPRHHFHHTRSSASSAGAPTNTASPEPTENDSNQHQHQHQHHHHLRLQQGSSGIMAQTNFPWDPEGTTPPVEWRLLRYREYALPDDFSHVIAARAREGFYLQSVLFDNKCVPTPLSRPTTTTTSTSSSSSSSSENQAAHDKTAGKKKKRKPSNSATSSEERIQITMVLHWKPHVIIEYRLRATWLPFNQDQAQWGTLFSRSTSPQVEVFIRSDAEFAHILQNWNSLRRRAQMMMMMAMTGPRESHHHHHPQTLSNQLFFKGEPQAAQAYTKIEKLKTYLQCLFEGDDLLKDWIDPKNHYFCPWSENHPSPPFSEMDRPSKLKLLNDRFRSFWFSRFSSEDSRVLTRCWYDLDCIDILVGDISPYMDPKLASALNQDFGPNVQESIQQSIAYVVTILKASWADIELTAASAATTKKDDHQQDSDQEDEDRLVPSFVKFIDSTSPSGSDFADLERHPAYCQIKVKHEYGRLVTLRFLFFNANANIRQDMKKKLLIRDDEHFKSDDILFSSSSSDGDMEDGSKKKLAGSSQKIKQSDKISFSLPAPPSPSYPLRQQYQQKSSSWYLPVGLWLTGEHIVHDYLLHSIWSWQTDNYQDSYHRENKMMPVHDLAFQLLCQARLDQGYQLVLPRPDNTHFYQEIAFPHDIYYVKRSAHHQQHRHQKQKGKENDPLCAIQYFIRKDDTNEQGRIITELWVEPSVNHISYYDDHHFHESKEDQEDDDLIEAPITRKSAKNDYDWIKTWTEIPDRRIISHLVTFDQIHAIGRSKGKADFKRTTDDRSKKTKDGNDEEELSAGSMVKMLLPHLFDVSSILKTNSFVLASYHLPCSSAAATKDHDMSPQLDSSTSITKNNKSSQQDLNTVTAAIIIPHNLNRLPSQYQTYGILHHYFEQALEKNSMDGEIVMTQHSPRREFWTALKKAIRECHSGSNMDRLVSLKQMKCYVSIIDPRSFLIVLVPDLEDLVAIFLGTEARTMTTTTSHQRRVSLIESQPNRFDCLLFECVRQKPLRAKQQPDDHHTPVADDPSSVSKEPKRKHHHHHWLSSLLDDEDHKDATIHMQPTDPNQPTFSFSVFSPNPVYCGQFQCNSQPVMSENTQKKLSKVTESYAQAFLRTIYTLLLTHALDSCVTPIISSDLEKAMTICHTTIMKIDITRFVNIMACPSISLCKDMDRRWKMTLDPYFMPIKTSQSQEDANIGTPNTADILLYIPPSLLEPIELSTASSDSITQTAQHPLFLGFNVTHGQTNISSLCEGPTSFDQLKRIMIAFSEKEYEDEDTFLAKSFPDHDDNTGALPLLTLNLVCKSIIADDKKSKSRSSEKKDDDDDDGDACSADDDNNAYLTDEQKMILSQTKLKIEWTFTEQVLHGLLILQMKQQETNREVLRYVVAQLGKSYASSAHQHQTKFEIPLNFVTKNTQLCTELFMDLFEKKRMDGDHVKRLDPYFHVIWSPSSLSSAAAANQMPIDGSGLGISVQEEGGDDEGTTSQSIPVVVPDLYWLIVAVHDCQVEIYYFALSDQANDDSTTLVVDYTTNMIRKIEKQTNQTLLLDMLQETRICSNFLEAPTADTRDQNFKSNDSDSSRDSQSSGEKSSDAGTTLSSSPSQHMNFFHGQFQCPLVYRKEFPLHWRVPLGKALNYLKNDVLHPFMVMNRTDMYVIEREKTIVYCKLNEKTSAMTPLLPNDNKEHEAGSILLAEGGTPMTPASAPVAAATPSTTYSLASNELELAVYGLECPDWIVNDVVNLIENRLMSEVTLEELQTFFARNPSSKPTISDVRFILPFDKRSPQTEILRIPHLVSNPSLLLRFFKRFLLADNLKPFKGLNVLSAITNASSYIFSSENNQYAQSDETDHQDEFSGESYVELQKDHLCFYYNCTKRIPGVSSASELACGQGMAGICMTLRESTMDQGKIITTLPPKNPLAGFNFDPDEIRRSLETELRVASVQNDNPYYVWVDVWTMGSVDDQVLLQRIHDCYRRALCDYFIEETVTIDLASVLLFEAAALQQAVSSDRNRHINTMSPLGPAGGPSHRQLSTLLRKKFINSVVYMLEKSVEWQNPTVHTMKAPVTNDHDWEMPPWCMKDIISHLDNELIQLDPSLESTITWKKLGNKCASFSGDKNMESDDDPTSEWLLYRGGPIFCRNNIQNNIRVVAISGLCEFVEQFGGGGSSPSTHFSPIQQTVGSTAIIGPGKSSATTSTTGSHRPSVQHRYLYHPHHPPYSQKRRTSLKSDPSRKSSASSTVGNGHDPLLPSATSSIKSANFNEQQQQQQQQSRRVSHQNRSRGSSTSFAYPSNLGEDAAATAIHPLSQAPSFIPRADPEKHCFLIMIMDVGRLVMYSYNWAEQQSTRLFNSIFSMAHQQHMRSNVLNSILHQKMGLFHHSLTMENIAHQYLNTTTTTITTTSTGQEKTLISPRSGHHHHHHHHHQPATTQSTTSMKTSAKTAEDGSKAMKDQSTSRPELKKTKSELKVITQTTTQTTSSTPTTPRHLTVADMSIQNIIRMDLPLFKTLAEEPNTRRQRRQRRALSYGGGNKVHVDPLSMANPELNYVLMDTISNPVNAADHPMVRWKGSRSTGSSISSSTNDDLLQRHGIPYLDTYLQHASVVSVHRKALQVYLKWRKRFGGGGGVKTTTTTTTPLASPQMLEMKEEEEDGQEKLTRYEVSEILRSSRLLHFCRAPFFFFTGSAAHDQPTTTEQGKGGGTSSDGDVILDWYRQYLRTFVVHYSAYLEKLNLQVVEFPAGDYAPLSLLPSPILNSSSSDDQQQQHHEKSKNESSLNSSIDENDGGHDQDEDKNNNMEDSLTEDGDGDDDTDLNTSKFDTGIQGLTVEHPSTYLLKVSDAGSIICEVRFTHTFVSVSLYGLHRQQQQQQQQQHNGLSRQQQQSREIRRMHFKKFEQGVGQLKHLIHINSFVYDFHLYYMQHLLTLMTMPPPWGVSVMGTLRRFETAAAAKDPFVDLNYFFKYLYKDHTGYGLNAIRENHRGAANDINGVYLTSTSVTFDENNYNNNSSGGDGITAPTAAWKYTLVLCPMTENTLDPSTLDQNPLETPASVTSTSVLIRYFILAVYQPERTPSSLVKNFWTTPASSSYHPSLIVNARKKIDGIVSKVIKTCKQRFSWRALLPKPLKRDQHHHRLEEQEQDNDDDDSQMDCSHWYQLLLKFQYFSLLGGDTAEPNLVRLVKKKQQQTMVDWPQAFDVFLRLHQNQCRSFMYKGRRHILVYHPHHYMEFLIHIMLGTTITTTATTTYDDNDTIEMEVVRRVPRFITTTTTTTDDYDSSNNNNNNNNNIAPMTEFEQEQVAMVGQSLCYILWKDTKQC</sequence>
<name>A0A1X2HYE9_9FUNG</name>
<protein>
    <submittedName>
        <fullName evidence="2">Uncharacterized protein</fullName>
    </submittedName>
</protein>
<feature type="compositionally biased region" description="Basic and acidic residues" evidence="1">
    <location>
        <begin position="3336"/>
        <end position="3348"/>
    </location>
</feature>
<organism evidence="2 3">
    <name type="scientific">Absidia repens</name>
    <dbReference type="NCBI Taxonomy" id="90262"/>
    <lineage>
        <taxon>Eukaryota</taxon>
        <taxon>Fungi</taxon>
        <taxon>Fungi incertae sedis</taxon>
        <taxon>Mucoromycota</taxon>
        <taxon>Mucoromycotina</taxon>
        <taxon>Mucoromycetes</taxon>
        <taxon>Mucorales</taxon>
        <taxon>Cunninghamellaceae</taxon>
        <taxon>Absidia</taxon>
    </lineage>
</organism>
<evidence type="ECO:0000313" key="2">
    <source>
        <dbReference type="EMBL" id="ORZ05243.1"/>
    </source>
</evidence>
<feature type="region of interest" description="Disordered" evidence="1">
    <location>
        <begin position="1330"/>
        <end position="1354"/>
    </location>
</feature>
<feature type="compositionally biased region" description="Basic residues" evidence="1">
    <location>
        <begin position="1592"/>
        <end position="1601"/>
    </location>
</feature>
<dbReference type="OrthoDB" id="43547at2759"/>
<feature type="compositionally biased region" description="Acidic residues" evidence="1">
    <location>
        <begin position="1880"/>
        <end position="1895"/>
    </location>
</feature>
<feature type="region of interest" description="Disordered" evidence="1">
    <location>
        <begin position="1871"/>
        <end position="1895"/>
    </location>
</feature>
<feature type="compositionally biased region" description="Basic and acidic residues" evidence="1">
    <location>
        <begin position="453"/>
        <end position="471"/>
    </location>
</feature>
<feature type="region of interest" description="Disordered" evidence="1">
    <location>
        <begin position="1394"/>
        <end position="1416"/>
    </location>
</feature>
<feature type="compositionally biased region" description="Polar residues" evidence="1">
    <location>
        <begin position="578"/>
        <end position="598"/>
    </location>
</feature>
<dbReference type="GO" id="GO:0005777">
    <property type="term" value="C:peroxisome"/>
    <property type="evidence" value="ECO:0007669"/>
    <property type="project" value="InterPro"/>
</dbReference>
<feature type="region of interest" description="Disordered" evidence="1">
    <location>
        <begin position="2738"/>
        <end position="2845"/>
    </location>
</feature>
<evidence type="ECO:0000313" key="3">
    <source>
        <dbReference type="Proteomes" id="UP000193560"/>
    </source>
</evidence>
<feature type="compositionally biased region" description="Polar residues" evidence="1">
    <location>
        <begin position="2805"/>
        <end position="2817"/>
    </location>
</feature>
<dbReference type="InterPro" id="IPR033228">
    <property type="entry name" value="SZT2"/>
</dbReference>
<feature type="compositionally biased region" description="Low complexity" evidence="1">
    <location>
        <begin position="684"/>
        <end position="698"/>
    </location>
</feature>
<feature type="compositionally biased region" description="Basic and acidic residues" evidence="1">
    <location>
        <begin position="7"/>
        <end position="16"/>
    </location>
</feature>
<feature type="compositionally biased region" description="Polar residues" evidence="1">
    <location>
        <begin position="24"/>
        <end position="39"/>
    </location>
</feature>
<feature type="compositionally biased region" description="Basic residues" evidence="1">
    <location>
        <begin position="2968"/>
        <end position="2979"/>
    </location>
</feature>
<feature type="compositionally biased region" description="Basic residues" evidence="1">
    <location>
        <begin position="2764"/>
        <end position="2780"/>
    </location>
</feature>
<feature type="compositionally biased region" description="Low complexity" evidence="1">
    <location>
        <begin position="2981"/>
        <end position="2994"/>
    </location>
</feature>
<feature type="compositionally biased region" description="Basic and acidic residues" evidence="1">
    <location>
        <begin position="3315"/>
        <end position="3324"/>
    </location>
</feature>
<feature type="compositionally biased region" description="Basic and acidic residues" evidence="1">
    <location>
        <begin position="1572"/>
        <end position="1581"/>
    </location>
</feature>
<feature type="compositionally biased region" description="Low complexity" evidence="1">
    <location>
        <begin position="2746"/>
        <end position="2755"/>
    </location>
</feature>
<dbReference type="EMBL" id="MCGE01000045">
    <property type="protein sequence ID" value="ORZ05243.1"/>
    <property type="molecule type" value="Genomic_DNA"/>
</dbReference>
<dbReference type="Proteomes" id="UP000193560">
    <property type="component" value="Unassembled WGS sequence"/>
</dbReference>
<accession>A0A1X2HYE9</accession>
<evidence type="ECO:0000256" key="1">
    <source>
        <dbReference type="SAM" id="MobiDB-lite"/>
    </source>
</evidence>
<feature type="compositionally biased region" description="Low complexity" evidence="1">
    <location>
        <begin position="1091"/>
        <end position="1105"/>
    </location>
</feature>
<feature type="region of interest" description="Disordered" evidence="1">
    <location>
        <begin position="1"/>
        <end position="39"/>
    </location>
</feature>
<dbReference type="PANTHER" id="PTHR14918">
    <property type="entry name" value="KICSTOR COMPLEX PROTEIN SZT2"/>
    <property type="match status" value="1"/>
</dbReference>
<feature type="compositionally biased region" description="Basic residues" evidence="1">
    <location>
        <begin position="601"/>
        <end position="611"/>
    </location>
</feature>
<feature type="compositionally biased region" description="Low complexity" evidence="1">
    <location>
        <begin position="3024"/>
        <end position="3038"/>
    </location>
</feature>
<feature type="region of interest" description="Disordered" evidence="1">
    <location>
        <begin position="568"/>
        <end position="614"/>
    </location>
</feature>
<feature type="compositionally biased region" description="Polar residues" evidence="1">
    <location>
        <begin position="2835"/>
        <end position="2844"/>
    </location>
</feature>
<feature type="compositionally biased region" description="Low complexity" evidence="1">
    <location>
        <begin position="1405"/>
        <end position="1416"/>
    </location>
</feature>
<feature type="compositionally biased region" description="Acidic residues" evidence="1">
    <location>
        <begin position="3352"/>
        <end position="3364"/>
    </location>
</feature>
<feature type="compositionally biased region" description="Basic and acidic residues" evidence="1">
    <location>
        <begin position="3011"/>
        <end position="3020"/>
    </location>
</feature>
<feature type="compositionally biased region" description="Polar residues" evidence="1">
    <location>
        <begin position="472"/>
        <end position="485"/>
    </location>
</feature>